<gene>
    <name evidence="1" type="ORF">KCG44_08590</name>
</gene>
<dbReference type="Pfam" id="PF13563">
    <property type="entry name" value="2_5_RNA_ligase2"/>
    <property type="match status" value="1"/>
</dbReference>
<proteinExistence type="predicted"/>
<dbReference type="EMBL" id="JAGSPA010000002">
    <property type="protein sequence ID" value="MBV7256844.1"/>
    <property type="molecule type" value="Genomic_DNA"/>
</dbReference>
<comment type="caution">
    <text evidence="1">The sequence shown here is derived from an EMBL/GenBank/DDBJ whole genome shotgun (WGS) entry which is preliminary data.</text>
</comment>
<keyword evidence="1" id="KW-0436">Ligase</keyword>
<sequence>MTDAVPLILTALMERSAFARFDALRRAHFPPERNLLGAHITMFHHLPGPQSAEIVRELKDAARHETRMAARASRLHFMGRGSSIIVDSEALSEFRARLAANWAPLLVPQDSQGWRPHVTVQNKGEGKAAKALYNRLSDEFTPWPFIIEGVSLWWYRGGPWEKLRDIRFPA</sequence>
<evidence type="ECO:0000313" key="2">
    <source>
        <dbReference type="Proteomes" id="UP000722336"/>
    </source>
</evidence>
<dbReference type="GO" id="GO:0016874">
    <property type="term" value="F:ligase activity"/>
    <property type="evidence" value="ECO:0007669"/>
    <property type="project" value="UniProtKB-KW"/>
</dbReference>
<reference evidence="1 2" key="1">
    <citation type="submission" date="2021-04" db="EMBL/GenBank/DDBJ databases">
        <authorList>
            <person name="Pira H."/>
            <person name="Risdian C."/>
            <person name="Wink J."/>
        </authorList>
    </citation>
    <scope>NUCLEOTIDE SEQUENCE [LARGE SCALE GENOMIC DNA]</scope>
    <source>
        <strain evidence="1 2">WHA3</strain>
    </source>
</reference>
<name>A0ABS6SEP2_9SPHN</name>
<dbReference type="RefSeq" id="WP_218445601.1">
    <property type="nucleotide sequence ID" value="NZ_JAGSPA010000002.1"/>
</dbReference>
<keyword evidence="2" id="KW-1185">Reference proteome</keyword>
<dbReference type="Proteomes" id="UP000722336">
    <property type="component" value="Unassembled WGS sequence"/>
</dbReference>
<protein>
    <submittedName>
        <fullName evidence="1">2'-5' RNA ligase family protein</fullName>
    </submittedName>
</protein>
<organism evidence="1 2">
    <name type="scientific">Pacificimonas pallii</name>
    <dbReference type="NCBI Taxonomy" id="2827236"/>
    <lineage>
        <taxon>Bacteria</taxon>
        <taxon>Pseudomonadati</taxon>
        <taxon>Pseudomonadota</taxon>
        <taxon>Alphaproteobacteria</taxon>
        <taxon>Sphingomonadales</taxon>
        <taxon>Sphingosinicellaceae</taxon>
        <taxon>Pacificimonas</taxon>
    </lineage>
</organism>
<accession>A0ABS6SEP2</accession>
<evidence type="ECO:0000313" key="1">
    <source>
        <dbReference type="EMBL" id="MBV7256844.1"/>
    </source>
</evidence>